<keyword evidence="1" id="KW-0614">Plasmid</keyword>
<dbReference type="AlphaFoldDB" id="A0A132MHU1"/>
<sequence length="155" mass="16852">MGEPWGASVDGAAALVPEATIPDTLQPGQRGVTRAQVEQWVTDLCQRVLVRLAGWERIRDDARRAAVQAAARDLVHQGVASYIEGARHPERAGLSETSYAAVLWRRFTEGLEELAAQVAEWLADPDDATPDADVEAASAPAWCFPAPVFTDDLRF</sequence>
<organism evidence="1 2">
    <name type="scientific">Carbonactinospora thermoautotrophica</name>
    <dbReference type="NCBI Taxonomy" id="1469144"/>
    <lineage>
        <taxon>Bacteria</taxon>
        <taxon>Bacillati</taxon>
        <taxon>Actinomycetota</taxon>
        <taxon>Actinomycetes</taxon>
        <taxon>Kitasatosporales</taxon>
        <taxon>Carbonactinosporaceae</taxon>
        <taxon>Carbonactinospora</taxon>
    </lineage>
</organism>
<evidence type="ECO:0000313" key="1">
    <source>
        <dbReference type="EMBL" id="KWW97404.1"/>
    </source>
</evidence>
<reference evidence="2" key="1">
    <citation type="submission" date="2015-04" db="EMBL/GenBank/DDBJ databases">
        <title>Physiological reanalysis, assessment of diazotrophy, and genome sequences of multiple isolates of Streptomyces thermoautotrophicus.</title>
        <authorList>
            <person name="MacKellar D.C."/>
            <person name="Lieber L."/>
            <person name="Norman J."/>
            <person name="Bolger A."/>
            <person name="Tobin C."/>
            <person name="Murray J.W."/>
            <person name="Chang R."/>
            <person name="Ford T."/>
            <person name="Nguyen P.Q."/>
            <person name="Woodward J."/>
            <person name="Permingeat H."/>
            <person name="Joshi N.S."/>
            <person name="Silver P.A."/>
            <person name="Usadel B."/>
            <person name="Rutherford A.W."/>
            <person name="Friesen M."/>
            <person name="Prell J."/>
        </authorList>
    </citation>
    <scope>NUCLEOTIDE SEQUENCE [LARGE SCALE GENOMIC DNA]</scope>
    <source>
        <strain evidence="2">H1</strain>
    </source>
</reference>
<comment type="caution">
    <text evidence="1">The sequence shown here is derived from an EMBL/GenBank/DDBJ whole genome shotgun (WGS) entry which is preliminary data.</text>
</comment>
<evidence type="ECO:0000313" key="2">
    <source>
        <dbReference type="Proteomes" id="UP000070188"/>
    </source>
</evidence>
<dbReference type="Proteomes" id="UP000070188">
    <property type="component" value="Unassembled WGS sequence"/>
</dbReference>
<dbReference type="PATRIC" id="fig|1469144.10.peg.52"/>
<dbReference type="EMBL" id="LAXD01000002">
    <property type="protein sequence ID" value="KWW97404.1"/>
    <property type="molecule type" value="Genomic_DNA"/>
</dbReference>
<proteinExistence type="predicted"/>
<gene>
    <name evidence="1" type="ORF">LI90_4376</name>
</gene>
<keyword evidence="2" id="KW-1185">Reference proteome</keyword>
<protein>
    <submittedName>
        <fullName evidence="1">Uncharacterized protein</fullName>
    </submittedName>
</protein>
<accession>A0A132MHU1</accession>
<geneLocation type="plasmid" evidence="1">
    <name>unnamed</name>
</geneLocation>
<name>A0A132MHU1_9ACTN</name>